<dbReference type="KEGG" id="scm:SCHCO_02733648"/>
<dbReference type="GO" id="GO:0009251">
    <property type="term" value="P:glucan catabolic process"/>
    <property type="evidence" value="ECO:0007669"/>
    <property type="project" value="TreeGrafter"/>
</dbReference>
<dbReference type="eggNOG" id="ENOG502QUM3">
    <property type="taxonomic scope" value="Eukaryota"/>
</dbReference>
<dbReference type="InterPro" id="IPR000757">
    <property type="entry name" value="Beta-glucanase-like"/>
</dbReference>
<dbReference type="InterPro" id="IPR050546">
    <property type="entry name" value="Glycosyl_Hydrlase_16"/>
</dbReference>
<evidence type="ECO:0000256" key="1">
    <source>
        <dbReference type="SAM" id="MobiDB-lite"/>
    </source>
</evidence>
<dbReference type="AlphaFoldDB" id="D8Q4C8"/>
<dbReference type="Proteomes" id="UP000007431">
    <property type="component" value="Unassembled WGS sequence"/>
</dbReference>
<dbReference type="VEuPathDB" id="FungiDB:SCHCODRAFT_02733648"/>
<protein>
    <submittedName>
        <fullName evidence="3">Glycoside hydrolase family 16 protein</fullName>
    </submittedName>
</protein>
<dbReference type="InterPro" id="IPR013320">
    <property type="entry name" value="ConA-like_dom_sf"/>
</dbReference>
<feature type="non-terminal residue" evidence="3">
    <location>
        <position position="332"/>
    </location>
</feature>
<evidence type="ECO:0000259" key="2">
    <source>
        <dbReference type="PROSITE" id="PS51762"/>
    </source>
</evidence>
<reference evidence="3 4" key="1">
    <citation type="journal article" date="2010" name="Nat. Biotechnol.">
        <title>Genome sequence of the model mushroom Schizophyllum commune.</title>
        <authorList>
            <person name="Ohm R.A."/>
            <person name="de Jong J.F."/>
            <person name="Lugones L.G."/>
            <person name="Aerts A."/>
            <person name="Kothe E."/>
            <person name="Stajich J.E."/>
            <person name="de Vries R.P."/>
            <person name="Record E."/>
            <person name="Levasseur A."/>
            <person name="Baker S.E."/>
            <person name="Bartholomew K.A."/>
            <person name="Coutinho P.M."/>
            <person name="Erdmann S."/>
            <person name="Fowler T.J."/>
            <person name="Gathman A.C."/>
            <person name="Lombard V."/>
            <person name="Henrissat B."/>
            <person name="Knabe N."/>
            <person name="Kuees U."/>
            <person name="Lilly W.W."/>
            <person name="Lindquist E."/>
            <person name="Lucas S."/>
            <person name="Magnuson J.K."/>
            <person name="Piumi F."/>
            <person name="Raudaskoski M."/>
            <person name="Salamov A."/>
            <person name="Schmutz J."/>
            <person name="Schwarze F.W.M.R."/>
            <person name="vanKuyk P.A."/>
            <person name="Horton J.S."/>
            <person name="Grigoriev I.V."/>
            <person name="Woesten H.A.B."/>
        </authorList>
    </citation>
    <scope>NUCLEOTIDE SEQUENCE [LARGE SCALE GENOMIC DNA]</scope>
    <source>
        <strain evidence="4">H4-8 / FGSC 9210</strain>
    </source>
</reference>
<dbReference type="OMA" id="AKWKINY"/>
<dbReference type="GO" id="GO:0004553">
    <property type="term" value="F:hydrolase activity, hydrolyzing O-glycosyl compounds"/>
    <property type="evidence" value="ECO:0007669"/>
    <property type="project" value="InterPro"/>
</dbReference>
<dbReference type="Pfam" id="PF26113">
    <property type="entry name" value="GH16_XgeA"/>
    <property type="match status" value="1"/>
</dbReference>
<dbReference type="SUPFAM" id="SSF49899">
    <property type="entry name" value="Concanavalin A-like lectins/glucanases"/>
    <property type="match status" value="1"/>
</dbReference>
<feature type="region of interest" description="Disordered" evidence="1">
    <location>
        <begin position="1"/>
        <end position="39"/>
    </location>
</feature>
<gene>
    <name evidence="3" type="ORF">SCHCODRAFT_56073</name>
</gene>
<dbReference type="GeneID" id="9596199"/>
<dbReference type="HOGENOM" id="CLU_016972_1_1_1"/>
<keyword evidence="3" id="KW-0378">Hydrolase</keyword>
<organism evidence="4">
    <name type="scientific">Schizophyllum commune (strain H4-8 / FGSC 9210)</name>
    <name type="common">Split gill fungus</name>
    <dbReference type="NCBI Taxonomy" id="578458"/>
    <lineage>
        <taxon>Eukaryota</taxon>
        <taxon>Fungi</taxon>
        <taxon>Dikarya</taxon>
        <taxon>Basidiomycota</taxon>
        <taxon>Agaricomycotina</taxon>
        <taxon>Agaricomycetes</taxon>
        <taxon>Agaricomycetidae</taxon>
        <taxon>Agaricales</taxon>
        <taxon>Schizophyllaceae</taxon>
        <taxon>Schizophyllum</taxon>
    </lineage>
</organism>
<proteinExistence type="predicted"/>
<sequence>MPCAPPSTAAATPTGATTTPCARAPRRTPSRTSSTRLTFLSASPDRDFTSALLTRRNSEFDFWHSEDPTHGSVNYLGKDEATEKKLAYVDNGVVVLAVDDTTWLPSGGNRDSVRISSKANYDNGLFIADFEAMPWGCSVWPAYWSNGPNWPAGGEIDVLEGVNEATTNQYTLHTSDGCSASAGNAKITANLGNAKCASANGDNAGCAYFDTDNRSYGKGFNEAGGGVYAHLIDSTGIKIWFFSRGDVPQDITSGNPDPSSWDSPAAFWATETCDIASHFYSQQLIIDTTLCGDWAGSSFNSDGCSGSCADTVADPGNFKNAKWRINSIKVYQ</sequence>
<dbReference type="EMBL" id="GL377306">
    <property type="protein sequence ID" value="EFI97210.1"/>
    <property type="molecule type" value="Genomic_DNA"/>
</dbReference>
<dbReference type="PANTHER" id="PTHR10963:SF24">
    <property type="entry name" value="GLYCOSIDASE C21B10.07-RELATED"/>
    <property type="match status" value="1"/>
</dbReference>
<feature type="domain" description="GH16" evidence="2">
    <location>
        <begin position="60"/>
        <end position="303"/>
    </location>
</feature>
<dbReference type="OrthoDB" id="192832at2759"/>
<dbReference type="PROSITE" id="PS51762">
    <property type="entry name" value="GH16_2"/>
    <property type="match status" value="1"/>
</dbReference>
<accession>D8Q4C8</accession>
<keyword evidence="4" id="KW-1185">Reference proteome</keyword>
<name>D8Q4C8_SCHCM</name>
<feature type="compositionally biased region" description="Low complexity" evidence="1">
    <location>
        <begin position="1"/>
        <end position="23"/>
    </location>
</feature>
<dbReference type="CDD" id="cd02181">
    <property type="entry name" value="GH16_fungal_Lam16A_glucanase"/>
    <property type="match status" value="1"/>
</dbReference>
<dbReference type="InParanoid" id="D8Q4C8"/>
<evidence type="ECO:0000313" key="3">
    <source>
        <dbReference type="EMBL" id="EFI97210.1"/>
    </source>
</evidence>
<evidence type="ECO:0000313" key="4">
    <source>
        <dbReference type="Proteomes" id="UP000007431"/>
    </source>
</evidence>
<dbReference type="PANTHER" id="PTHR10963">
    <property type="entry name" value="GLYCOSYL HYDROLASE-RELATED"/>
    <property type="match status" value="1"/>
</dbReference>
<dbReference type="Gene3D" id="2.60.120.200">
    <property type="match status" value="1"/>
</dbReference>